<feature type="domain" description="Peptidase M20 dimerisation" evidence="2">
    <location>
        <begin position="176"/>
        <end position="275"/>
    </location>
</feature>
<keyword evidence="4" id="KW-1185">Reference proteome</keyword>
<dbReference type="Gene3D" id="3.40.630.10">
    <property type="entry name" value="Zn peptidases"/>
    <property type="match status" value="1"/>
</dbReference>
<sequence>MLSDLIQLRKDLHKHPETSGEEKETAKRIKGELEKCGADEILTGLGGHGVLATFRCSSKNPEKRLLFRAELDAISVEEETNLPYQSSLKGAMHGCGHDGHMTILIGLAKELHKNRPKEIDVYLLFQPSEETGEGAARVLEDDRFKELNIDHGFALHNLSGFAENRIICKSGPFAAGSVGLEISVKGAFSHAAYPERGLNPSVTVAQLITEIDARMKAFRDENESNKIVCTYIKMGERAFGISPGKARIGFTIRSASDEKLDTGVKLVYEIIDKVKQDFTGQVSLKKVEPFRATINSEEGAEVIMNVSEKQGLDYKELNAPFPWSEDFGEFGQQFPIAIFGLGAGQDKPPLHSEKFDFNDNLIPAGIAMFRGIVDYYQSM</sequence>
<dbReference type="SUPFAM" id="SSF55031">
    <property type="entry name" value="Bacterial exopeptidase dimerisation domain"/>
    <property type="match status" value="1"/>
</dbReference>
<evidence type="ECO:0000313" key="4">
    <source>
        <dbReference type="Proteomes" id="UP001165366"/>
    </source>
</evidence>
<dbReference type="RefSeq" id="WP_237855472.1">
    <property type="nucleotide sequence ID" value="NZ_JAKLWS010000026.1"/>
</dbReference>
<gene>
    <name evidence="3" type="ORF">L6773_16170</name>
</gene>
<reference evidence="3" key="1">
    <citation type="submission" date="2022-01" db="EMBL/GenBank/DDBJ databases">
        <authorList>
            <person name="Wang Y."/>
        </authorList>
    </citation>
    <scope>NUCLEOTIDE SEQUENCE</scope>
    <source>
        <strain evidence="3">WB101</strain>
    </source>
</reference>
<dbReference type="Gene3D" id="3.30.70.360">
    <property type="match status" value="1"/>
</dbReference>
<dbReference type="PANTHER" id="PTHR11014">
    <property type="entry name" value="PEPTIDASE M20 FAMILY MEMBER"/>
    <property type="match status" value="1"/>
</dbReference>
<dbReference type="InterPro" id="IPR002933">
    <property type="entry name" value="Peptidase_M20"/>
</dbReference>
<dbReference type="NCBIfam" id="TIGR01891">
    <property type="entry name" value="amidohydrolases"/>
    <property type="match status" value="1"/>
</dbReference>
<keyword evidence="1" id="KW-0378">Hydrolase</keyword>
<name>A0ABS9KH12_9BACT</name>
<protein>
    <submittedName>
        <fullName evidence="3">Amidohydrolase</fullName>
    </submittedName>
</protein>
<proteinExistence type="predicted"/>
<dbReference type="InterPro" id="IPR011650">
    <property type="entry name" value="Peptidase_M20_dimer"/>
</dbReference>
<evidence type="ECO:0000259" key="2">
    <source>
        <dbReference type="Pfam" id="PF07687"/>
    </source>
</evidence>
<dbReference type="InterPro" id="IPR036264">
    <property type="entry name" value="Bact_exopeptidase_dim_dom"/>
</dbReference>
<dbReference type="PIRSF" id="PIRSF005962">
    <property type="entry name" value="Pept_M20D_amidohydro"/>
    <property type="match status" value="1"/>
</dbReference>
<comment type="caution">
    <text evidence="3">The sequence shown here is derived from an EMBL/GenBank/DDBJ whole genome shotgun (WGS) entry which is preliminary data.</text>
</comment>
<organism evidence="3 4">
    <name type="scientific">Rhodohalobacter sulfatireducens</name>
    <dbReference type="NCBI Taxonomy" id="2911366"/>
    <lineage>
        <taxon>Bacteria</taxon>
        <taxon>Pseudomonadati</taxon>
        <taxon>Balneolota</taxon>
        <taxon>Balneolia</taxon>
        <taxon>Balneolales</taxon>
        <taxon>Balneolaceae</taxon>
        <taxon>Rhodohalobacter</taxon>
    </lineage>
</organism>
<dbReference type="SUPFAM" id="SSF53187">
    <property type="entry name" value="Zn-dependent exopeptidases"/>
    <property type="match status" value="1"/>
</dbReference>
<dbReference type="Pfam" id="PF07687">
    <property type="entry name" value="M20_dimer"/>
    <property type="match status" value="1"/>
</dbReference>
<dbReference type="EMBL" id="JAKLWS010000026">
    <property type="protein sequence ID" value="MCG2590115.1"/>
    <property type="molecule type" value="Genomic_DNA"/>
</dbReference>
<accession>A0ABS9KH12</accession>
<evidence type="ECO:0000313" key="3">
    <source>
        <dbReference type="EMBL" id="MCG2590115.1"/>
    </source>
</evidence>
<dbReference type="InterPro" id="IPR017439">
    <property type="entry name" value="Amidohydrolase"/>
</dbReference>
<dbReference type="Proteomes" id="UP001165366">
    <property type="component" value="Unassembled WGS sequence"/>
</dbReference>
<dbReference type="Pfam" id="PF01546">
    <property type="entry name" value="Peptidase_M20"/>
    <property type="match status" value="1"/>
</dbReference>
<reference evidence="3" key="2">
    <citation type="submission" date="2024-05" db="EMBL/GenBank/DDBJ databases">
        <title>Rhodohalobacter halophilus gen. nov., sp. nov., a moderately halophilic member of the family Balneolaceae.</title>
        <authorList>
            <person name="Xia J."/>
        </authorList>
    </citation>
    <scope>NUCLEOTIDE SEQUENCE</scope>
    <source>
        <strain evidence="3">WB101</strain>
    </source>
</reference>
<dbReference type="PANTHER" id="PTHR11014:SF169">
    <property type="entry name" value="CLAN MH, FAMILY M20, PEPTIDASE T-LIKE METALLOPEPTIDASE"/>
    <property type="match status" value="1"/>
</dbReference>
<evidence type="ECO:0000256" key="1">
    <source>
        <dbReference type="ARBA" id="ARBA00022801"/>
    </source>
</evidence>